<dbReference type="STRING" id="1760988.SAMN02949497_1943"/>
<name>A0A1Y6D244_9GAMM</name>
<evidence type="ECO:0000313" key="2">
    <source>
        <dbReference type="EMBL" id="SMF94622.1"/>
    </source>
</evidence>
<reference evidence="2 3" key="1">
    <citation type="submission" date="2016-12" db="EMBL/GenBank/DDBJ databases">
        <authorList>
            <person name="Song W.-J."/>
            <person name="Kurnit D.M."/>
        </authorList>
    </citation>
    <scope>NUCLEOTIDE SEQUENCE [LARGE SCALE GENOMIC DNA]</scope>
    <source>
        <strain evidence="2 3">175</strain>
    </source>
</reference>
<protein>
    <submittedName>
        <fullName evidence="2">KilA-N domain-containing protein</fullName>
    </submittedName>
</protein>
<dbReference type="Proteomes" id="UP000192923">
    <property type="component" value="Unassembled WGS sequence"/>
</dbReference>
<feature type="domain" description="KilA-N" evidence="1">
    <location>
        <begin position="1"/>
        <end position="112"/>
    </location>
</feature>
<dbReference type="InterPro" id="IPR017880">
    <property type="entry name" value="KilA_N"/>
</dbReference>
<keyword evidence="3" id="KW-1185">Reference proteome</keyword>
<evidence type="ECO:0000259" key="1">
    <source>
        <dbReference type="PROSITE" id="PS51301"/>
    </source>
</evidence>
<dbReference type="InterPro" id="IPR018004">
    <property type="entry name" value="KilA/APSES_HTH"/>
</dbReference>
<dbReference type="RefSeq" id="WP_085212154.1">
    <property type="nucleotide sequence ID" value="NZ_FXAM01000001.1"/>
</dbReference>
<dbReference type="OrthoDB" id="5298460at2"/>
<dbReference type="AlphaFoldDB" id="A0A1Y6D244"/>
<dbReference type="Pfam" id="PF04383">
    <property type="entry name" value="KilA-N"/>
    <property type="match status" value="1"/>
</dbReference>
<organism evidence="2 3">
    <name type="scientific">Methylomagnum ishizawai</name>
    <dbReference type="NCBI Taxonomy" id="1760988"/>
    <lineage>
        <taxon>Bacteria</taxon>
        <taxon>Pseudomonadati</taxon>
        <taxon>Pseudomonadota</taxon>
        <taxon>Gammaproteobacteria</taxon>
        <taxon>Methylococcales</taxon>
        <taxon>Methylococcaceae</taxon>
        <taxon>Methylomagnum</taxon>
    </lineage>
</organism>
<evidence type="ECO:0000313" key="3">
    <source>
        <dbReference type="Proteomes" id="UP000192923"/>
    </source>
</evidence>
<gene>
    <name evidence="2" type="ORF">SAMN02949497_1943</name>
</gene>
<dbReference type="SMART" id="SM01252">
    <property type="entry name" value="KilA-N"/>
    <property type="match status" value="1"/>
</dbReference>
<sequence length="269" mass="29816">MANLIIADTRIHQDAEGRYSLNDLHKASGGKKKHQPSDWLRIQQTQDLIAELEREHMDSAENLIPGIPGIKPIESKAGRYGGTFVVKELVYSYAMWISPAFHLKVIRAYDALATQPRNALRYLPDAPAPFVDIPPDLETRIAAHVAGLAYVSVRDLIAMFLGDPDTDPHRRAHAPMGKLLHRLGFIRKKAVCREGRDGPRDYYLLRAAAQTTRAAPPATAGWVTLTEEELNTLCAQVRTAEIGVAAAMDAVHALEARTGRPWYGRSQAR</sequence>
<dbReference type="EMBL" id="FXAM01000001">
    <property type="protein sequence ID" value="SMF94622.1"/>
    <property type="molecule type" value="Genomic_DNA"/>
</dbReference>
<dbReference type="PROSITE" id="PS51301">
    <property type="entry name" value="KILA_N"/>
    <property type="match status" value="1"/>
</dbReference>
<proteinExistence type="predicted"/>
<accession>A0A1Y6D244</accession>